<dbReference type="GeneID" id="57239957"/>
<dbReference type="Gene3D" id="3.40.50.880">
    <property type="match status" value="1"/>
</dbReference>
<protein>
    <submittedName>
        <fullName evidence="3">Anthranilate synthase subunit II</fullName>
    </submittedName>
</protein>
<dbReference type="PROSITE" id="PS51273">
    <property type="entry name" value="GATASE_TYPE_1"/>
    <property type="match status" value="1"/>
</dbReference>
<dbReference type="Pfam" id="PF00117">
    <property type="entry name" value="GATase"/>
    <property type="match status" value="1"/>
</dbReference>
<dbReference type="GO" id="GO:0004049">
    <property type="term" value="F:anthranilate synthase activity"/>
    <property type="evidence" value="ECO:0007669"/>
    <property type="project" value="TreeGrafter"/>
</dbReference>
<sequence>MLRVLVLDNRDSFVYNLVQLLRESPNCRFDVVRGDAIPWDNLSDYQGILLSPGPGLPSEACGQMELIQSAASTHSILGVCLGHQALAEFFGGRLRRIEHPFHGHDSRIRLTEPDEPFWKGVPNNAVVGRYHSWAVQDTDLPDCLIPTAWSDDDGVLMAMRHKLLPHYGVQFHPESIISDCGERLIRNWLDIVAEIRKT</sequence>
<dbReference type="GO" id="GO:0046654">
    <property type="term" value="P:tetrahydrofolate biosynthetic process"/>
    <property type="evidence" value="ECO:0007669"/>
    <property type="project" value="TreeGrafter"/>
</dbReference>
<reference evidence="3 4" key="1">
    <citation type="submission" date="2014-08" db="EMBL/GenBank/DDBJ databases">
        <title>Porphyromonas gulae strain:COT-052_OH3439 Genome sequencing.</title>
        <authorList>
            <person name="Wallis C."/>
            <person name="Deusch O."/>
            <person name="O'Flynn C."/>
            <person name="Davis I."/>
            <person name="Jospin G."/>
            <person name="Darling A.E."/>
            <person name="Coil D.A."/>
            <person name="Alexiev A."/>
            <person name="Horsfall A."/>
            <person name="Kirkwood N."/>
            <person name="Harris S."/>
            <person name="Eisen J.A."/>
        </authorList>
    </citation>
    <scope>NUCLEOTIDE SEQUENCE [LARGE SCALE GENOMIC DNA]</scope>
    <source>
        <strain evidence="4">COT-052 OH3439</strain>
    </source>
</reference>
<accession>A0A099WSV1</accession>
<dbReference type="PRINTS" id="PR00099">
    <property type="entry name" value="CPSGATASE"/>
</dbReference>
<dbReference type="InterPro" id="IPR050472">
    <property type="entry name" value="Anth_synth/Amidotransfase"/>
</dbReference>
<dbReference type="PANTHER" id="PTHR43418:SF4">
    <property type="entry name" value="MULTIFUNCTIONAL TRYPTOPHAN BIOSYNTHESIS PROTEIN"/>
    <property type="match status" value="1"/>
</dbReference>
<dbReference type="NCBIfam" id="TIGR00566">
    <property type="entry name" value="trpG_papA"/>
    <property type="match status" value="1"/>
</dbReference>
<feature type="domain" description="Glutamine amidotransferase" evidence="2">
    <location>
        <begin position="5"/>
        <end position="189"/>
    </location>
</feature>
<dbReference type="RefSeq" id="WP_039419086.1">
    <property type="nucleotide sequence ID" value="NZ_JQJE01000024.1"/>
</dbReference>
<keyword evidence="4" id="KW-1185">Reference proteome</keyword>
<evidence type="ECO:0000313" key="3">
    <source>
        <dbReference type="EMBL" id="KGN89096.1"/>
    </source>
</evidence>
<evidence type="ECO:0000259" key="2">
    <source>
        <dbReference type="Pfam" id="PF00117"/>
    </source>
</evidence>
<dbReference type="PRINTS" id="PR00096">
    <property type="entry name" value="GATASE"/>
</dbReference>
<dbReference type="SUPFAM" id="SSF52317">
    <property type="entry name" value="Class I glutamine amidotransferase-like"/>
    <property type="match status" value="1"/>
</dbReference>
<dbReference type="Proteomes" id="UP000030146">
    <property type="component" value="Unassembled WGS sequence"/>
</dbReference>
<dbReference type="InterPro" id="IPR029062">
    <property type="entry name" value="Class_I_gatase-like"/>
</dbReference>
<dbReference type="CDD" id="cd01743">
    <property type="entry name" value="GATase1_Anthranilate_Synthase"/>
    <property type="match status" value="1"/>
</dbReference>
<dbReference type="InterPro" id="IPR017926">
    <property type="entry name" value="GATASE"/>
</dbReference>
<evidence type="ECO:0000256" key="1">
    <source>
        <dbReference type="ARBA" id="ARBA00022962"/>
    </source>
</evidence>
<dbReference type="AlphaFoldDB" id="A0A099WSV1"/>
<comment type="caution">
    <text evidence="3">The sequence shown here is derived from an EMBL/GenBank/DDBJ whole genome shotgun (WGS) entry which is preliminary data.</text>
</comment>
<evidence type="ECO:0000313" key="4">
    <source>
        <dbReference type="Proteomes" id="UP000030146"/>
    </source>
</evidence>
<dbReference type="GO" id="GO:0005829">
    <property type="term" value="C:cytosol"/>
    <property type="evidence" value="ECO:0007669"/>
    <property type="project" value="TreeGrafter"/>
</dbReference>
<organism evidence="3 4">
    <name type="scientific">Porphyromonas gulae</name>
    <dbReference type="NCBI Taxonomy" id="111105"/>
    <lineage>
        <taxon>Bacteria</taxon>
        <taxon>Pseudomonadati</taxon>
        <taxon>Bacteroidota</taxon>
        <taxon>Bacteroidia</taxon>
        <taxon>Bacteroidales</taxon>
        <taxon>Porphyromonadaceae</taxon>
        <taxon>Porphyromonas</taxon>
    </lineage>
</organism>
<dbReference type="EMBL" id="JRAK01000066">
    <property type="protein sequence ID" value="KGN89096.1"/>
    <property type="molecule type" value="Genomic_DNA"/>
</dbReference>
<gene>
    <name evidence="3" type="ORF">HR15_04390</name>
</gene>
<dbReference type="GO" id="GO:0000162">
    <property type="term" value="P:L-tryptophan biosynthetic process"/>
    <property type="evidence" value="ECO:0007669"/>
    <property type="project" value="TreeGrafter"/>
</dbReference>
<dbReference type="GO" id="GO:0046820">
    <property type="term" value="F:4-amino-4-deoxychorismate synthase activity"/>
    <property type="evidence" value="ECO:0007669"/>
    <property type="project" value="TreeGrafter"/>
</dbReference>
<name>A0A099WSV1_9PORP</name>
<dbReference type="PRINTS" id="PR00097">
    <property type="entry name" value="ANTSNTHASEII"/>
</dbReference>
<dbReference type="PANTHER" id="PTHR43418">
    <property type="entry name" value="MULTIFUNCTIONAL TRYPTOPHAN BIOSYNTHESIS PROTEIN-RELATED"/>
    <property type="match status" value="1"/>
</dbReference>
<dbReference type="InterPro" id="IPR006221">
    <property type="entry name" value="TrpG/PapA_dom"/>
</dbReference>
<proteinExistence type="predicted"/>
<keyword evidence="1" id="KW-0315">Glutamine amidotransferase</keyword>